<dbReference type="SMART" id="SM01235">
    <property type="entry name" value="Haem_bd"/>
    <property type="match status" value="1"/>
</dbReference>
<organism evidence="2 3">
    <name type="scientific">Mucilaginibacter gossypiicola</name>
    <dbReference type="NCBI Taxonomy" id="551995"/>
    <lineage>
        <taxon>Bacteria</taxon>
        <taxon>Pseudomonadati</taxon>
        <taxon>Bacteroidota</taxon>
        <taxon>Sphingobacteriia</taxon>
        <taxon>Sphingobacteriales</taxon>
        <taxon>Sphingobacteriaceae</taxon>
        <taxon>Mucilaginibacter</taxon>
    </lineage>
</organism>
<feature type="domain" description="Haem-binding" evidence="1">
    <location>
        <begin position="20"/>
        <end position="149"/>
    </location>
</feature>
<sequence length="316" mass="35335">MKKTPSTAFRRVLSIVGVLIVAFVPLQFASPVVVNPPLTKEISAPEEVTRILKQSCYDCHSNASNPRWYGRIAPVSFLVAHNISEGRARLNFSEWDKNPPVVQELLLWEIVNAIEQGKMPLNSYCMLHSGSRVSASDLAILKKYVNTLPGRHKVDTARIIRPATLASRPANEKLSRIPVSINGVPYYPDYKNWKIISITDKYDGGSMRVVYANDIMYNAIKSKKMPFPDGSKMVKAVWGKQQQDSDGIVRPGNFQNVQIMVKDSRKYAATEGWGFAKFDGLGLKPYGKTAIFDRTCINCHRLLAPGSDFVFNVPTK</sequence>
<dbReference type="Pfam" id="PF16694">
    <property type="entry name" value="Cytochrome_P460"/>
    <property type="match status" value="1"/>
</dbReference>
<dbReference type="Gene3D" id="3.50.70.20">
    <property type="entry name" value="Cytochrome P460"/>
    <property type="match status" value="1"/>
</dbReference>
<proteinExistence type="predicted"/>
<keyword evidence="3" id="KW-1185">Reference proteome</keyword>
<accession>A0A1H8NU18</accession>
<evidence type="ECO:0000313" key="2">
    <source>
        <dbReference type="EMBL" id="SEO33089.1"/>
    </source>
</evidence>
<dbReference type="InterPro" id="IPR038142">
    <property type="entry name" value="Cytochrome_P460_sp"/>
</dbReference>
<dbReference type="EMBL" id="FOCL01000007">
    <property type="protein sequence ID" value="SEO33089.1"/>
    <property type="molecule type" value="Genomic_DNA"/>
</dbReference>
<dbReference type="CDD" id="cd20753">
    <property type="entry name" value="cyt_P460_Mc-like"/>
    <property type="match status" value="1"/>
</dbReference>
<dbReference type="InterPro" id="IPR032033">
    <property type="entry name" value="Cytochrome_P460"/>
</dbReference>
<evidence type="ECO:0000313" key="3">
    <source>
        <dbReference type="Proteomes" id="UP000198942"/>
    </source>
</evidence>
<name>A0A1H8NU18_9SPHI</name>
<dbReference type="STRING" id="551995.SAMN05192574_10795"/>
<evidence type="ECO:0000259" key="1">
    <source>
        <dbReference type="SMART" id="SM01235"/>
    </source>
</evidence>
<dbReference type="Pfam" id="PF14376">
    <property type="entry name" value="Haem_bd"/>
    <property type="match status" value="1"/>
</dbReference>
<protein>
    <submittedName>
        <fullName evidence="2">Cytochrome P460</fullName>
    </submittedName>
</protein>
<dbReference type="RefSeq" id="WP_091214176.1">
    <property type="nucleotide sequence ID" value="NZ_FOCL01000007.1"/>
</dbReference>
<reference evidence="3" key="1">
    <citation type="submission" date="2016-10" db="EMBL/GenBank/DDBJ databases">
        <authorList>
            <person name="Varghese N."/>
            <person name="Submissions S."/>
        </authorList>
    </citation>
    <scope>NUCLEOTIDE SEQUENCE [LARGE SCALE GENOMIC DNA]</scope>
    <source>
        <strain evidence="3">Gh-48</strain>
    </source>
</reference>
<dbReference type="OrthoDB" id="196738at2"/>
<dbReference type="Proteomes" id="UP000198942">
    <property type="component" value="Unassembled WGS sequence"/>
</dbReference>
<dbReference type="AlphaFoldDB" id="A0A1H8NU18"/>
<dbReference type="InterPro" id="IPR025992">
    <property type="entry name" value="Haem-bd"/>
</dbReference>
<gene>
    <name evidence="2" type="ORF">SAMN05192574_10795</name>
</gene>